<feature type="domain" description="ABC transporter" evidence="10">
    <location>
        <begin position="1223"/>
        <end position="1470"/>
    </location>
</feature>
<evidence type="ECO:0000256" key="3">
    <source>
        <dbReference type="ARBA" id="ARBA00022692"/>
    </source>
</evidence>
<accession>A0A1Y1HI51</accession>
<dbReference type="Pfam" id="PF00005">
    <property type="entry name" value="ABC_tran"/>
    <property type="match status" value="2"/>
</dbReference>
<keyword evidence="7 9" id="KW-0472">Membrane</keyword>
<dbReference type="InterPro" id="IPR003439">
    <property type="entry name" value="ABC_transporter-like_ATP-bd"/>
</dbReference>
<evidence type="ECO:0000256" key="2">
    <source>
        <dbReference type="ARBA" id="ARBA00022448"/>
    </source>
</evidence>
<dbReference type="SUPFAM" id="SSF52540">
    <property type="entry name" value="P-loop containing nucleoside triphosphate hydrolases"/>
    <property type="match status" value="2"/>
</dbReference>
<dbReference type="Pfam" id="PF19055">
    <property type="entry name" value="ABC2_membrane_7"/>
    <property type="match status" value="1"/>
</dbReference>
<feature type="compositionally biased region" description="Pro residues" evidence="8">
    <location>
        <begin position="66"/>
        <end position="80"/>
    </location>
</feature>
<feature type="region of interest" description="Disordered" evidence="8">
    <location>
        <begin position="1"/>
        <end position="288"/>
    </location>
</feature>
<dbReference type="Gene3D" id="3.40.50.300">
    <property type="entry name" value="P-loop containing nucleotide triphosphate hydrolases"/>
    <property type="match status" value="2"/>
</dbReference>
<dbReference type="InterPro" id="IPR043926">
    <property type="entry name" value="ABCG_dom"/>
</dbReference>
<evidence type="ECO:0000313" key="12">
    <source>
        <dbReference type="Proteomes" id="UP000054558"/>
    </source>
</evidence>
<keyword evidence="12" id="KW-1185">Reference proteome</keyword>
<organism evidence="11 12">
    <name type="scientific">Klebsormidium nitens</name>
    <name type="common">Green alga</name>
    <name type="synonym">Ulothrix nitens</name>
    <dbReference type="NCBI Taxonomy" id="105231"/>
    <lineage>
        <taxon>Eukaryota</taxon>
        <taxon>Viridiplantae</taxon>
        <taxon>Streptophyta</taxon>
        <taxon>Klebsormidiophyceae</taxon>
        <taxon>Klebsormidiales</taxon>
        <taxon>Klebsormidiaceae</taxon>
        <taxon>Klebsormidium</taxon>
    </lineage>
</organism>
<keyword evidence="5" id="KW-0067">ATP-binding</keyword>
<feature type="transmembrane region" description="Helical" evidence="9">
    <location>
        <begin position="1813"/>
        <end position="1834"/>
    </location>
</feature>
<feature type="transmembrane region" description="Helical" evidence="9">
    <location>
        <begin position="998"/>
        <end position="1018"/>
    </location>
</feature>
<evidence type="ECO:0000256" key="9">
    <source>
        <dbReference type="SAM" id="Phobius"/>
    </source>
</evidence>
<evidence type="ECO:0000259" key="10">
    <source>
        <dbReference type="PROSITE" id="PS50893"/>
    </source>
</evidence>
<keyword evidence="3 9" id="KW-0812">Transmembrane</keyword>
<dbReference type="OrthoDB" id="66620at2759"/>
<feature type="domain" description="ABC transporter" evidence="10">
    <location>
        <begin position="434"/>
        <end position="693"/>
    </location>
</feature>
<feature type="transmembrane region" description="Helical" evidence="9">
    <location>
        <begin position="888"/>
        <end position="906"/>
    </location>
</feature>
<evidence type="ECO:0000256" key="6">
    <source>
        <dbReference type="ARBA" id="ARBA00022989"/>
    </source>
</evidence>
<dbReference type="PROSITE" id="PS50893">
    <property type="entry name" value="ABC_TRANSPORTER_2"/>
    <property type="match status" value="2"/>
</dbReference>
<dbReference type="GO" id="GO:0005886">
    <property type="term" value="C:plasma membrane"/>
    <property type="evidence" value="ECO:0007669"/>
    <property type="project" value="UniProtKB-ARBA"/>
</dbReference>
<keyword evidence="4" id="KW-0547">Nucleotide-binding</keyword>
<name>A0A1Y1HI51_KLENI</name>
<protein>
    <submittedName>
        <fullName evidence="11">Pleiotropic drug resistance protein</fullName>
    </submittedName>
</protein>
<dbReference type="SMART" id="SM00382">
    <property type="entry name" value="AAA"/>
    <property type="match status" value="2"/>
</dbReference>
<dbReference type="GO" id="GO:0140359">
    <property type="term" value="F:ABC-type transporter activity"/>
    <property type="evidence" value="ECO:0007669"/>
    <property type="project" value="InterPro"/>
</dbReference>
<dbReference type="Proteomes" id="UP000054558">
    <property type="component" value="Unassembled WGS sequence"/>
</dbReference>
<dbReference type="GO" id="GO:0016887">
    <property type="term" value="F:ATP hydrolysis activity"/>
    <property type="evidence" value="ECO:0007669"/>
    <property type="project" value="InterPro"/>
</dbReference>
<dbReference type="InterPro" id="IPR027417">
    <property type="entry name" value="P-loop_NTPase"/>
</dbReference>
<feature type="transmembrane region" description="Helical" evidence="9">
    <location>
        <begin position="1563"/>
        <end position="1584"/>
    </location>
</feature>
<feature type="transmembrane region" description="Helical" evidence="9">
    <location>
        <begin position="1675"/>
        <end position="1696"/>
    </location>
</feature>
<proteinExistence type="predicted"/>
<dbReference type="Pfam" id="PF01061">
    <property type="entry name" value="ABC2_membrane"/>
    <property type="match status" value="2"/>
</dbReference>
<sequence length="1840" mass="203357">MSGNSWPVKVARQGSGNYSGELTMEQRLQSAGLAPIRRSESNSSLPRSLSFSGPQNYNLSFSGPLDQPPNPNDPVDPQRPPSRGLARTSSGHFLPPDGQGLVRTTSGRLVPVDSQGMVRSTSQTLLRTPSGPLSRSNSGQWELGSIDNGQTTPRTEGGWASGSEGGRLPRQRSGPLYGASQESAQERAQKRQQLPRWRTPPRSNSSKPEIPSGEVELLPKHSGPTRSRPEMESEKRDSERRQAERMQSERVENREQEQQAPVAKPPPLEPAQPNGGLLHRPDEEDGVTERTPLNVDMLHDLEGLEMGQGGSALLTDELKRYLFGAGEDRLLELVAKFYDTLMDYGLVDTAIQLTSELVEERVVAADLEEDRDLTGIEKLLKHGLLEFLMRIAPLLKPLPAQVIKFKDVIYAARIRPEIEGGITVASSFERAFLGRFRDAVLPRPHKIIPMLDRITGFLMPGSLTLVLGPPGCGKTALHQVLSGRAKLDKNTEKAGEITYNGQPLSKLNAKRIAAYIAEQREHLANLTVRETCEFARDCTDAGMHKNKDAAELKQLVGDAIAEGQDPRLEVVLQLLGLTAAGNTLLGKGAKGLATAERLRVTSAEMLAGTYAAYFFDDFTTGLDNGTLYDIVAAIRTMARVFGTTNLFSLQQPPPEVFDLFDRLILLHEGRVVYQGPREDVLSYFQSLGYIKPPLCDVADFLQEVTTGAGELFLLPGFPKLSSDGFVQAYETSEYCREVKRIVDSPETNLTFWTTCPHPLGLHLQDTRVGKGALVSNLDEEANLRVCSMTFTAPPLPGDQITGVSGPNGKLEYLALNGIRSAEAVEERIERSREPVRLQLERPLPELLEEDRREYEKEYVQGFFKSAATLAGRQWAIGSRDLYLTLSRLFLALLLAVVTGTIFWQVTNSPSRESYDLRRAITFAAVLIPVLNSLASVSAKFDERQVLYKQRDARFFRVVPYVIADTLVGVPFSVFEVVFFAPFVYFFSGLTATHGGSHFFIFLLVVFLVSLVGAALVRFMVTVSPSKNRATAATGSVLALCFVFSGFFVVKDQVPKGWIWAYYASPLQWAHTSLVLNEFLSSKYNAICAAQQLAIATYCQAPDERLGKSYLQGYNYPVTFTWVWYGVAALAGFYLLFIFATAFALQRVRFKLKGGRPPTDRKEAAQLGSTSPEHPLSVKYLANQANEPAPLEKIDIRDGGMSGEFEHKNMIKPPGILEYVPVTLSFHNIHYDVPVPGTSPDAPKVLLRDVSGFAKPGYITAIMGGPGAGKRILLDVLAGQQKGHITGDILVNGFDRVESTFKRISGYVALQDTLSPYLTVEETLRFAARLRLPSSTLDQHLQAFIVEVMEVLELLPIRNFLVGIPTRVGLGIEQIKRVSIATELAANPSIIFFDEPTAGLDSRGAQRLMRGIRNIANTGRTIVMTSHQPSARLFSAFDMLLLLKFGGETVFFGPIGPDGENVVKYFEAIPGTVACGDNQNPASYIMEVIGAGITRVAHREYAIDYKKSELYDVNAEELDTLRWSKGEAGPDFSEEGYAAPPWRRQGEVTKRAVRTFWRNVNNSFGRALMGILLALILGSLCFKVGQDTTSGVVSRVGVIYLAVLLFGLMNAVFVVMAWNREQPMYLRERHVSAYSALNYSLAWGFAELPFLLVTSFIFTIIVYGMADIALTSGTTFLTSLAAVFLYTLAMVYFGLLVAEVALNAKVAALILTFFTTLWSLTSGYLVNRANIPDFYVWLFWLNPLQYAFNCLASVAFYCNTSTPNCILAGCLIDGNACPQCRCERLLDHPNFNRITWPVVQGEWNLTYSRRGYDLLALIAFTLLFKALAVLAFRIFNKTRKV</sequence>
<feature type="transmembrane region" description="Helical" evidence="9">
    <location>
        <begin position="1030"/>
        <end position="1049"/>
    </location>
</feature>
<dbReference type="PANTHER" id="PTHR19241">
    <property type="entry name" value="ATP-BINDING CASSETTE TRANSPORTER"/>
    <property type="match status" value="1"/>
</dbReference>
<feature type="compositionally biased region" description="Basic and acidic residues" evidence="8">
    <location>
        <begin position="227"/>
        <end position="257"/>
    </location>
</feature>
<feature type="region of interest" description="Disordered" evidence="8">
    <location>
        <begin position="1154"/>
        <end position="1173"/>
    </location>
</feature>
<reference evidence="11 12" key="1">
    <citation type="journal article" date="2014" name="Nat. Commun.">
        <title>Klebsormidium flaccidum genome reveals primary factors for plant terrestrial adaptation.</title>
        <authorList>
            <person name="Hori K."/>
            <person name="Maruyama F."/>
            <person name="Fujisawa T."/>
            <person name="Togashi T."/>
            <person name="Yamamoto N."/>
            <person name="Seo M."/>
            <person name="Sato S."/>
            <person name="Yamada T."/>
            <person name="Mori H."/>
            <person name="Tajima N."/>
            <person name="Moriyama T."/>
            <person name="Ikeuchi M."/>
            <person name="Watanabe M."/>
            <person name="Wada H."/>
            <person name="Kobayashi K."/>
            <person name="Saito M."/>
            <person name="Masuda T."/>
            <person name="Sasaki-Sekimoto Y."/>
            <person name="Mashiguchi K."/>
            <person name="Awai K."/>
            <person name="Shimojima M."/>
            <person name="Masuda S."/>
            <person name="Iwai M."/>
            <person name="Nobusawa T."/>
            <person name="Narise T."/>
            <person name="Kondo S."/>
            <person name="Saito H."/>
            <person name="Sato R."/>
            <person name="Murakawa M."/>
            <person name="Ihara Y."/>
            <person name="Oshima-Yamada Y."/>
            <person name="Ohtaka K."/>
            <person name="Satoh M."/>
            <person name="Sonobe K."/>
            <person name="Ishii M."/>
            <person name="Ohtani R."/>
            <person name="Kanamori-Sato M."/>
            <person name="Honoki R."/>
            <person name="Miyazaki D."/>
            <person name="Mochizuki H."/>
            <person name="Umetsu J."/>
            <person name="Higashi K."/>
            <person name="Shibata D."/>
            <person name="Kamiya Y."/>
            <person name="Sato N."/>
            <person name="Nakamura Y."/>
            <person name="Tabata S."/>
            <person name="Ida S."/>
            <person name="Kurokawa K."/>
            <person name="Ohta H."/>
        </authorList>
    </citation>
    <scope>NUCLEOTIDE SEQUENCE [LARGE SCALE GENOMIC DNA]</scope>
    <source>
        <strain evidence="11 12">NIES-2285</strain>
    </source>
</reference>
<evidence type="ECO:0000256" key="1">
    <source>
        <dbReference type="ARBA" id="ARBA00004141"/>
    </source>
</evidence>
<feature type="compositionally biased region" description="Polar residues" evidence="8">
    <location>
        <begin position="117"/>
        <end position="140"/>
    </location>
</feature>
<feature type="transmembrane region" description="Helical" evidence="9">
    <location>
        <begin position="1596"/>
        <end position="1617"/>
    </location>
</feature>
<dbReference type="EMBL" id="DF236957">
    <property type="protein sequence ID" value="GAQ78150.1"/>
    <property type="molecule type" value="Genomic_DNA"/>
</dbReference>
<keyword evidence="6 9" id="KW-1133">Transmembrane helix</keyword>
<feature type="transmembrane region" description="Helical" evidence="9">
    <location>
        <begin position="1638"/>
        <end position="1663"/>
    </location>
</feature>
<keyword evidence="2" id="KW-0813">Transport</keyword>
<comment type="subcellular location">
    <subcellularLocation>
        <location evidence="1">Membrane</location>
        <topology evidence="1">Multi-pass membrane protein</topology>
    </subcellularLocation>
</comment>
<evidence type="ECO:0000256" key="7">
    <source>
        <dbReference type="ARBA" id="ARBA00023136"/>
    </source>
</evidence>
<dbReference type="GO" id="GO:0005524">
    <property type="term" value="F:ATP binding"/>
    <property type="evidence" value="ECO:0007669"/>
    <property type="project" value="UniProtKB-KW"/>
</dbReference>
<evidence type="ECO:0000256" key="5">
    <source>
        <dbReference type="ARBA" id="ARBA00022840"/>
    </source>
</evidence>
<evidence type="ECO:0000256" key="8">
    <source>
        <dbReference type="SAM" id="MobiDB-lite"/>
    </source>
</evidence>
<feature type="compositionally biased region" description="Low complexity" evidence="8">
    <location>
        <begin position="41"/>
        <end position="52"/>
    </location>
</feature>
<feature type="transmembrane region" description="Helical" evidence="9">
    <location>
        <begin position="1121"/>
        <end position="1144"/>
    </location>
</feature>
<dbReference type="OMA" id="WFISSEF"/>
<evidence type="ECO:0000256" key="4">
    <source>
        <dbReference type="ARBA" id="ARBA00022741"/>
    </source>
</evidence>
<gene>
    <name evidence="11" type="ORF">KFL_000080560</name>
</gene>
<dbReference type="InterPro" id="IPR003593">
    <property type="entry name" value="AAA+_ATPase"/>
</dbReference>
<feature type="transmembrane region" description="Helical" evidence="9">
    <location>
        <begin position="1705"/>
        <end position="1725"/>
    </location>
</feature>
<dbReference type="InterPro" id="IPR013525">
    <property type="entry name" value="ABC2_TM"/>
</dbReference>
<dbReference type="STRING" id="105231.A0A1Y1HI51"/>
<evidence type="ECO:0000313" key="11">
    <source>
        <dbReference type="EMBL" id="GAQ78150.1"/>
    </source>
</evidence>
<feature type="transmembrane region" description="Helical" evidence="9">
    <location>
        <begin position="957"/>
        <end position="986"/>
    </location>
</feature>